<accession>A0A9P0P073</accession>
<feature type="domain" description="DUF7869" evidence="1">
    <location>
        <begin position="239"/>
        <end position="352"/>
    </location>
</feature>
<organism evidence="2 3">
    <name type="scientific">Acanthoscelides obtectus</name>
    <name type="common">Bean weevil</name>
    <name type="synonym">Bruchus obtectus</name>
    <dbReference type="NCBI Taxonomy" id="200917"/>
    <lineage>
        <taxon>Eukaryota</taxon>
        <taxon>Metazoa</taxon>
        <taxon>Ecdysozoa</taxon>
        <taxon>Arthropoda</taxon>
        <taxon>Hexapoda</taxon>
        <taxon>Insecta</taxon>
        <taxon>Pterygota</taxon>
        <taxon>Neoptera</taxon>
        <taxon>Endopterygota</taxon>
        <taxon>Coleoptera</taxon>
        <taxon>Polyphaga</taxon>
        <taxon>Cucujiformia</taxon>
        <taxon>Chrysomeloidea</taxon>
        <taxon>Chrysomelidae</taxon>
        <taxon>Bruchinae</taxon>
        <taxon>Bruchini</taxon>
        <taxon>Acanthoscelides</taxon>
    </lineage>
</organism>
<dbReference type="PANTHER" id="PTHR10773">
    <property type="entry name" value="DNA-DIRECTED RNA POLYMERASES I, II, AND III SUBUNIT RPABC2"/>
    <property type="match status" value="1"/>
</dbReference>
<keyword evidence="3" id="KW-1185">Reference proteome</keyword>
<evidence type="ECO:0000313" key="3">
    <source>
        <dbReference type="Proteomes" id="UP001152888"/>
    </source>
</evidence>
<dbReference type="PANTHER" id="PTHR10773:SF19">
    <property type="match status" value="1"/>
</dbReference>
<dbReference type="Pfam" id="PF25273">
    <property type="entry name" value="DUF7869"/>
    <property type="match status" value="1"/>
</dbReference>
<proteinExistence type="predicted"/>
<reference evidence="2" key="1">
    <citation type="submission" date="2022-03" db="EMBL/GenBank/DDBJ databases">
        <authorList>
            <person name="Sayadi A."/>
        </authorList>
    </citation>
    <scope>NUCLEOTIDE SEQUENCE</scope>
</reference>
<dbReference type="AlphaFoldDB" id="A0A9P0P073"/>
<dbReference type="OrthoDB" id="6783933at2759"/>
<protein>
    <recommendedName>
        <fullName evidence="1">DUF7869 domain-containing protein</fullName>
    </recommendedName>
</protein>
<evidence type="ECO:0000259" key="1">
    <source>
        <dbReference type="Pfam" id="PF25273"/>
    </source>
</evidence>
<dbReference type="InterPro" id="IPR057191">
    <property type="entry name" value="DUF7869"/>
</dbReference>
<dbReference type="EMBL" id="CAKOFQ010006714">
    <property type="protein sequence ID" value="CAH1964348.1"/>
    <property type="molecule type" value="Genomic_DNA"/>
</dbReference>
<gene>
    <name evidence="2" type="ORF">ACAOBT_LOCUS5758</name>
</gene>
<comment type="caution">
    <text evidence="2">The sequence shown here is derived from an EMBL/GenBank/DDBJ whole genome shotgun (WGS) entry which is preliminary data.</text>
</comment>
<name>A0A9P0P073_ACAOB</name>
<dbReference type="Proteomes" id="UP001152888">
    <property type="component" value="Unassembled WGS sequence"/>
</dbReference>
<sequence>MSELHCEKYNILPSEGNRSRKKVKTPSKRENAKRNRYSAKLLPTFPKCGHVGKPYQPFQCISLLTMRDIKIFYDSFHKTSEKITQDNFILKHCSVTDPKRSRKEQEKNKPKYMSVKYYVKRRDGLMVNVCRQSFMNILGVKKDRILNVVKRYKESNEMPKERRGGDRTKGKNNTKRAAIKEFVESLKCIESHYCRSKTFSRIYLPAELNIRKLWRMLNNTVDKDLQGTSKGKISPTSVNSYVWTELDHQRGSNEIAAALYHTLSTFKFSESTKVVRLFCDGCGAQNKNSIVIGMLSHWLLKCSTPNIDKIEIFFPVLGHSYIPPDRLFGQIEKVIKKSPEITSPEQYMKVIENWGSIYKLGVDVPVQDWKSKVQIVMKPTSQWHFNLQVSKRIIISKTETGYAVRGESFYKNDMGTNQSLLRRGRKLDIKPSTVDIGMPLKSDKKKSISNLIAKHYGSNWRNDEALSFFKSAFDELPLPSTSNSRDCNEANTELFCLEETLDFDI</sequence>
<evidence type="ECO:0000313" key="2">
    <source>
        <dbReference type="EMBL" id="CAH1964348.1"/>
    </source>
</evidence>